<sequence>MKVGLTPPIEYKTATAGESYAVGEALKQSGGKVTLCSGTTKPEYICVGPANDAGEVPCVAVQDYMEFQTTLAVAPADSATIGVGDKVTIHTDGMQVTATKTSGVAQLVRVDGQTVGSVVVVKF</sequence>
<evidence type="ECO:0000313" key="1">
    <source>
        <dbReference type="EMBL" id="DAE08044.1"/>
    </source>
</evidence>
<dbReference type="EMBL" id="BK015461">
    <property type="protein sequence ID" value="DAE08044.1"/>
    <property type="molecule type" value="Genomic_DNA"/>
</dbReference>
<accession>A0A8S5PPB8</accession>
<name>A0A8S5PPB8_9CAUD</name>
<proteinExistence type="predicted"/>
<reference evidence="1" key="1">
    <citation type="journal article" date="2021" name="Proc. Natl. Acad. Sci. U.S.A.">
        <title>A Catalog of Tens of Thousands of Viruses from Human Metagenomes Reveals Hidden Associations with Chronic Diseases.</title>
        <authorList>
            <person name="Tisza M.J."/>
            <person name="Buck C.B."/>
        </authorList>
    </citation>
    <scope>NUCLEOTIDE SEQUENCE</scope>
    <source>
        <strain evidence="1">CtisV53</strain>
    </source>
</reference>
<organism evidence="1">
    <name type="scientific">Myoviridae sp. ctisV53</name>
    <dbReference type="NCBI Taxonomy" id="2825156"/>
    <lineage>
        <taxon>Viruses</taxon>
        <taxon>Duplodnaviria</taxon>
        <taxon>Heunggongvirae</taxon>
        <taxon>Uroviricota</taxon>
        <taxon>Caudoviricetes</taxon>
    </lineage>
</organism>
<protein>
    <submittedName>
        <fullName evidence="1">Uncharacterized protein</fullName>
    </submittedName>
</protein>